<dbReference type="Gene3D" id="1.10.10.790">
    <property type="entry name" value="Surp module"/>
    <property type="match status" value="1"/>
</dbReference>
<dbReference type="HOGENOM" id="CLU_010743_3_0_1"/>
<keyword evidence="1 2" id="KW-0694">RNA-binding</keyword>
<feature type="region of interest" description="Disordered" evidence="3">
    <location>
        <begin position="65"/>
        <end position="105"/>
    </location>
</feature>
<reference evidence="6 7" key="1">
    <citation type="submission" date="2014-04" db="EMBL/GenBank/DDBJ databases">
        <authorList>
            <consortium name="DOE Joint Genome Institute"/>
            <person name="Kuo A."/>
            <person name="Girlanda M."/>
            <person name="Perotto S."/>
            <person name="Kohler A."/>
            <person name="Nagy L.G."/>
            <person name="Floudas D."/>
            <person name="Copeland A."/>
            <person name="Barry K.W."/>
            <person name="Cichocki N."/>
            <person name="Veneault-Fourrey C."/>
            <person name="LaButti K."/>
            <person name="Lindquist E.A."/>
            <person name="Lipzen A."/>
            <person name="Lundell T."/>
            <person name="Morin E."/>
            <person name="Murat C."/>
            <person name="Sun H."/>
            <person name="Tunlid A."/>
            <person name="Henrissat B."/>
            <person name="Grigoriev I.V."/>
            <person name="Hibbett D.S."/>
            <person name="Martin F."/>
            <person name="Nordberg H.P."/>
            <person name="Cantor M.N."/>
            <person name="Hua S.X."/>
        </authorList>
    </citation>
    <scope>NUCLEOTIDE SEQUENCE [LARGE SCALE GENOMIC DNA]</scope>
    <source>
        <strain evidence="6 7">MUT 4182</strain>
    </source>
</reference>
<evidence type="ECO:0000259" key="5">
    <source>
        <dbReference type="PROSITE" id="PS51391"/>
    </source>
</evidence>
<feature type="compositionally biased region" description="Basic and acidic residues" evidence="3">
    <location>
        <begin position="88"/>
        <end position="105"/>
    </location>
</feature>
<proteinExistence type="predicted"/>
<dbReference type="Gene3D" id="3.30.70.330">
    <property type="match status" value="1"/>
</dbReference>
<evidence type="ECO:0000256" key="1">
    <source>
        <dbReference type="ARBA" id="ARBA00022884"/>
    </source>
</evidence>
<dbReference type="InterPro" id="IPR051485">
    <property type="entry name" value="SR-CTD_assoc_factor"/>
</dbReference>
<dbReference type="Proteomes" id="UP000054248">
    <property type="component" value="Unassembled WGS sequence"/>
</dbReference>
<dbReference type="SUPFAM" id="SSF109905">
    <property type="entry name" value="Surp module (SWAP domain)"/>
    <property type="match status" value="1"/>
</dbReference>
<dbReference type="InterPro" id="IPR035979">
    <property type="entry name" value="RBD_domain_sf"/>
</dbReference>
<dbReference type="PANTHER" id="PTHR23140:SF0">
    <property type="entry name" value="U2 SNRNP-ASSOCIATED SURP MOTIF-CONTAINING PROTEIN"/>
    <property type="match status" value="1"/>
</dbReference>
<dbReference type="GO" id="GO:0006396">
    <property type="term" value="P:RNA processing"/>
    <property type="evidence" value="ECO:0007669"/>
    <property type="project" value="InterPro"/>
</dbReference>
<dbReference type="SUPFAM" id="SSF54928">
    <property type="entry name" value="RNA-binding domain, RBD"/>
    <property type="match status" value="1"/>
</dbReference>
<dbReference type="EMBL" id="KN823085">
    <property type="protein sequence ID" value="KIO23429.1"/>
    <property type="molecule type" value="Genomic_DNA"/>
</dbReference>
<dbReference type="AlphaFoldDB" id="A0A0C3QEI8"/>
<dbReference type="OrthoDB" id="377209at2759"/>
<feature type="compositionally biased region" description="Low complexity" evidence="3">
    <location>
        <begin position="120"/>
        <end position="131"/>
    </location>
</feature>
<evidence type="ECO:0000313" key="6">
    <source>
        <dbReference type="EMBL" id="KIO23429.1"/>
    </source>
</evidence>
<feature type="region of interest" description="Disordered" evidence="3">
    <location>
        <begin position="505"/>
        <end position="526"/>
    </location>
</feature>
<dbReference type="InterPro" id="IPR008942">
    <property type="entry name" value="ENTH_VHS"/>
</dbReference>
<dbReference type="GO" id="GO:0005634">
    <property type="term" value="C:nucleus"/>
    <property type="evidence" value="ECO:0007669"/>
    <property type="project" value="TreeGrafter"/>
</dbReference>
<dbReference type="InterPro" id="IPR012677">
    <property type="entry name" value="Nucleotide-bd_a/b_plait_sf"/>
</dbReference>
<dbReference type="InterPro" id="IPR000061">
    <property type="entry name" value="Surp"/>
</dbReference>
<dbReference type="PROSITE" id="PS50102">
    <property type="entry name" value="RRM"/>
    <property type="match status" value="1"/>
</dbReference>
<evidence type="ECO:0000256" key="2">
    <source>
        <dbReference type="PROSITE-ProRule" id="PRU00176"/>
    </source>
</evidence>
<sequence>MSAEDGQDGPQQPKHLAYFPRLRSTVSFQTATSASRSYSLTCTMNPRTKLAFFGDDDDDLSLLQAQSKPIDDQKAKTYTQGILRKSKREKEKEAEAAKREEEEREAAKAYAEFLDAFDAPSTSSGGSKSKPLGFVKASDGTGKAQAYEPVVPRSKDGIPTGPRARGREPTPPPAAPASKPKGKRAMDMFLEELKRDQADREARLKGRTHVTGSSVTALAAFEGQHGSRDRGDPLTTNVFVANLPMGVTEHSLGMFFARHGPVGSVKIMWPRSDNNPAGPGGDITARRGKAAGMSGFVSYMTRKSAEDLPTSWMTTRADDQGPAPVLVLAPKTEPADLQNELDTTARLPGPAQGLIPLLANRASMAVVTPPAQGPEPFLRDRGLAPETETVATDHIAPSRGRDQIIGRGVEVARIPMTEGTVVIIKIPLAAGDTAVPGLTLDLDPARLRSNANGSKFGDMVRHKERDNPKFSFLYDKRMPEYHLFRSIAERDYKCPYADIPFNDDGGVSPYSTDTGEDSEKERARKGSLGRLAQRRFENMLRTLSGRKGEIAACMVFSLEHADAVTEVVDIIISSLLIESTPVPRKIARLHVICDILHNSAATIPNAWKFRQEFQARLPAVFDHLGEIYQSFPGRITANVFKKQVLTIVE</sequence>
<feature type="region of interest" description="Disordered" evidence="3">
    <location>
        <begin position="118"/>
        <end position="182"/>
    </location>
</feature>
<dbReference type="GO" id="GO:0003723">
    <property type="term" value="F:RNA binding"/>
    <property type="evidence" value="ECO:0007669"/>
    <property type="project" value="UniProtKB-UniRule"/>
</dbReference>
<name>A0A0C3QEI8_9AGAM</name>
<dbReference type="InterPro" id="IPR000504">
    <property type="entry name" value="RRM_dom"/>
</dbReference>
<dbReference type="Pfam" id="PF01805">
    <property type="entry name" value="Surp"/>
    <property type="match status" value="1"/>
</dbReference>
<dbReference type="STRING" id="1051891.A0A0C3QEI8"/>
<dbReference type="Gene3D" id="1.25.40.90">
    <property type="match status" value="1"/>
</dbReference>
<feature type="domain" description="CID" evidence="5">
    <location>
        <begin position="528"/>
        <end position="649"/>
    </location>
</feature>
<evidence type="ECO:0000256" key="3">
    <source>
        <dbReference type="SAM" id="MobiDB-lite"/>
    </source>
</evidence>
<keyword evidence="7" id="KW-1185">Reference proteome</keyword>
<accession>A0A0C3QEI8</accession>
<evidence type="ECO:0000313" key="7">
    <source>
        <dbReference type="Proteomes" id="UP000054248"/>
    </source>
</evidence>
<evidence type="ECO:0008006" key="8">
    <source>
        <dbReference type="Google" id="ProtNLM"/>
    </source>
</evidence>
<dbReference type="PROSITE" id="PS51391">
    <property type="entry name" value="CID"/>
    <property type="match status" value="1"/>
</dbReference>
<evidence type="ECO:0000259" key="4">
    <source>
        <dbReference type="PROSITE" id="PS50102"/>
    </source>
</evidence>
<dbReference type="InterPro" id="IPR006569">
    <property type="entry name" value="CID_dom"/>
</dbReference>
<gene>
    <name evidence="6" type="ORF">M407DRAFT_27123</name>
</gene>
<dbReference type="SMART" id="SM00582">
    <property type="entry name" value="RPR"/>
    <property type="match status" value="1"/>
</dbReference>
<dbReference type="InterPro" id="IPR035967">
    <property type="entry name" value="SWAP/Surp_sf"/>
</dbReference>
<dbReference type="Pfam" id="PF04818">
    <property type="entry name" value="CID"/>
    <property type="match status" value="1"/>
</dbReference>
<protein>
    <recommendedName>
        <fullName evidence="8">RRM domain-containing protein</fullName>
    </recommendedName>
</protein>
<feature type="non-terminal residue" evidence="6">
    <location>
        <position position="649"/>
    </location>
</feature>
<feature type="domain" description="RRM" evidence="4">
    <location>
        <begin position="236"/>
        <end position="306"/>
    </location>
</feature>
<reference evidence="7" key="2">
    <citation type="submission" date="2015-01" db="EMBL/GenBank/DDBJ databases">
        <title>Evolutionary Origins and Diversification of the Mycorrhizal Mutualists.</title>
        <authorList>
            <consortium name="DOE Joint Genome Institute"/>
            <consortium name="Mycorrhizal Genomics Consortium"/>
            <person name="Kohler A."/>
            <person name="Kuo A."/>
            <person name="Nagy L.G."/>
            <person name="Floudas D."/>
            <person name="Copeland A."/>
            <person name="Barry K.W."/>
            <person name="Cichocki N."/>
            <person name="Veneault-Fourrey C."/>
            <person name="LaButti K."/>
            <person name="Lindquist E.A."/>
            <person name="Lipzen A."/>
            <person name="Lundell T."/>
            <person name="Morin E."/>
            <person name="Murat C."/>
            <person name="Riley R."/>
            <person name="Ohm R."/>
            <person name="Sun H."/>
            <person name="Tunlid A."/>
            <person name="Henrissat B."/>
            <person name="Grigoriev I.V."/>
            <person name="Hibbett D.S."/>
            <person name="Martin F."/>
        </authorList>
    </citation>
    <scope>NUCLEOTIDE SEQUENCE [LARGE SCALE GENOMIC DNA]</scope>
    <source>
        <strain evidence="7">MUT 4182</strain>
    </source>
</reference>
<dbReference type="PANTHER" id="PTHR23140">
    <property type="entry name" value="RNA PROCESSING PROTEIN LD23810P"/>
    <property type="match status" value="1"/>
</dbReference>
<organism evidence="6 7">
    <name type="scientific">Tulasnella calospora MUT 4182</name>
    <dbReference type="NCBI Taxonomy" id="1051891"/>
    <lineage>
        <taxon>Eukaryota</taxon>
        <taxon>Fungi</taxon>
        <taxon>Dikarya</taxon>
        <taxon>Basidiomycota</taxon>
        <taxon>Agaricomycotina</taxon>
        <taxon>Agaricomycetes</taxon>
        <taxon>Cantharellales</taxon>
        <taxon>Tulasnellaceae</taxon>
        <taxon>Tulasnella</taxon>
    </lineage>
</organism>